<evidence type="ECO:0000313" key="3">
    <source>
        <dbReference type="Ensembl" id="ENSOTSP00005125982.1"/>
    </source>
</evidence>
<feature type="compositionally biased region" description="Basic and acidic residues" evidence="1">
    <location>
        <begin position="1"/>
        <end position="23"/>
    </location>
</feature>
<evidence type="ECO:0000256" key="1">
    <source>
        <dbReference type="SAM" id="MobiDB-lite"/>
    </source>
</evidence>
<dbReference type="PANTHER" id="PTHR15197">
    <property type="entry name" value="COILIN P80"/>
    <property type="match status" value="1"/>
</dbReference>
<reference evidence="4" key="1">
    <citation type="journal article" date="2018" name="PLoS ONE">
        <title>Chinook salmon (Oncorhynchus tshawytscha) genome and transcriptome.</title>
        <authorList>
            <person name="Christensen K.A."/>
            <person name="Leong J.S."/>
            <person name="Sakhrani D."/>
            <person name="Biagi C.A."/>
            <person name="Minkley D.R."/>
            <person name="Withler R.E."/>
            <person name="Rondeau E.B."/>
            <person name="Koop B.F."/>
            <person name="Devlin R.H."/>
        </authorList>
    </citation>
    <scope>NUCLEOTIDE SEQUENCE [LARGE SCALE GENOMIC DNA]</scope>
</reference>
<dbReference type="GO" id="GO:0030619">
    <property type="term" value="F:U1 snRNA binding"/>
    <property type="evidence" value="ECO:0007669"/>
    <property type="project" value="TreeGrafter"/>
</dbReference>
<keyword evidence="4" id="KW-1185">Reference proteome</keyword>
<dbReference type="GO" id="GO:0000387">
    <property type="term" value="P:spliceosomal snRNP assembly"/>
    <property type="evidence" value="ECO:0007669"/>
    <property type="project" value="TreeGrafter"/>
</dbReference>
<protein>
    <recommendedName>
        <fullName evidence="2">Coilin tudor domain-containing protein</fullName>
    </recommendedName>
</protein>
<feature type="compositionally biased region" description="Polar residues" evidence="1">
    <location>
        <begin position="42"/>
        <end position="54"/>
    </location>
</feature>
<reference evidence="3" key="2">
    <citation type="submission" date="2025-08" db="UniProtKB">
        <authorList>
            <consortium name="Ensembl"/>
        </authorList>
    </citation>
    <scope>IDENTIFICATION</scope>
</reference>
<proteinExistence type="predicted"/>
<reference evidence="3" key="3">
    <citation type="submission" date="2025-09" db="UniProtKB">
        <authorList>
            <consortium name="Ensembl"/>
        </authorList>
    </citation>
    <scope>IDENTIFICATION</scope>
</reference>
<name>A0AAZ3Q9M0_ONCTS</name>
<dbReference type="Pfam" id="PF23086">
    <property type="entry name" value="Tudor_Coilin"/>
    <property type="match status" value="1"/>
</dbReference>
<evidence type="ECO:0000259" key="2">
    <source>
        <dbReference type="Pfam" id="PF23086"/>
    </source>
</evidence>
<evidence type="ECO:0000313" key="4">
    <source>
        <dbReference type="Proteomes" id="UP000694402"/>
    </source>
</evidence>
<dbReference type="GO" id="GO:0030620">
    <property type="term" value="F:U2 snRNA binding"/>
    <property type="evidence" value="ECO:0007669"/>
    <property type="project" value="TreeGrafter"/>
</dbReference>
<dbReference type="GO" id="GO:0015030">
    <property type="term" value="C:Cajal body"/>
    <property type="evidence" value="ECO:0007669"/>
    <property type="project" value="TreeGrafter"/>
</dbReference>
<dbReference type="AlphaFoldDB" id="A0AAZ3Q9M0"/>
<accession>A0AAZ3Q9M0</accession>
<organism evidence="3 4">
    <name type="scientific">Oncorhynchus tshawytscha</name>
    <name type="common">Chinook salmon</name>
    <name type="synonym">Salmo tshawytscha</name>
    <dbReference type="NCBI Taxonomy" id="74940"/>
    <lineage>
        <taxon>Eukaryota</taxon>
        <taxon>Metazoa</taxon>
        <taxon>Chordata</taxon>
        <taxon>Craniata</taxon>
        <taxon>Vertebrata</taxon>
        <taxon>Euteleostomi</taxon>
        <taxon>Actinopterygii</taxon>
        <taxon>Neopterygii</taxon>
        <taxon>Teleostei</taxon>
        <taxon>Protacanthopterygii</taxon>
        <taxon>Salmoniformes</taxon>
        <taxon>Salmonidae</taxon>
        <taxon>Salmoninae</taxon>
        <taxon>Oncorhynchus</taxon>
    </lineage>
</organism>
<dbReference type="InterPro" id="IPR024822">
    <property type="entry name" value="Coilin"/>
</dbReference>
<feature type="domain" description="Coilin tudor" evidence="2">
    <location>
        <begin position="74"/>
        <end position="111"/>
    </location>
</feature>
<dbReference type="Proteomes" id="UP000694402">
    <property type="component" value="Unassembled WGS sequence"/>
</dbReference>
<dbReference type="GeneTree" id="ENSGT01120000278234"/>
<dbReference type="InterPro" id="IPR056398">
    <property type="entry name" value="Tudor_Coilin"/>
</dbReference>
<dbReference type="PANTHER" id="PTHR15197:SF0">
    <property type="entry name" value="COILIN"/>
    <property type="match status" value="1"/>
</dbReference>
<dbReference type="Ensembl" id="ENSOTST00005168099.1">
    <property type="protein sequence ID" value="ENSOTSP00005125982.1"/>
    <property type="gene ID" value="ENSOTSG00005066252.1"/>
</dbReference>
<sequence length="141" mass="15736">DRAPRRGGEWDRDSRGGRGRGEDSGAGGGDNAGFYFNYEGGQRQQTHQPPSYQKDSLINSSVVFQNPSESVPKRDYSEMPLLAAPPQDGQKIAFKLLELTENYTPEVSEYKRPWSRGSLTWCIRTRTDPRVWSTLCPGAPG</sequence>
<feature type="region of interest" description="Disordered" evidence="1">
    <location>
        <begin position="1"/>
        <end position="54"/>
    </location>
</feature>